<evidence type="ECO:0000313" key="2">
    <source>
        <dbReference type="Proteomes" id="UP000297693"/>
    </source>
</evidence>
<dbReference type="OrthoDB" id="320036at2"/>
<name>A0A4R9K899_9LEPT</name>
<reference evidence="1" key="1">
    <citation type="journal article" date="2019" name="PLoS Negl. Trop. Dis.">
        <title>Revisiting the worldwide diversity of Leptospira species in the environment.</title>
        <authorList>
            <person name="Vincent A.T."/>
            <person name="Schiettekatte O."/>
            <person name="Bourhy P."/>
            <person name="Veyrier F.J."/>
            <person name="Picardeau M."/>
        </authorList>
    </citation>
    <scope>NUCLEOTIDE SEQUENCE [LARGE SCALE GENOMIC DNA]</scope>
    <source>
        <strain evidence="1">201702476</strain>
    </source>
</reference>
<keyword evidence="2" id="KW-1185">Reference proteome</keyword>
<dbReference type="AlphaFoldDB" id="A0A4R9K899"/>
<comment type="caution">
    <text evidence="1">The sequence shown here is derived from an EMBL/GenBank/DDBJ whole genome shotgun (WGS) entry which is preliminary data.</text>
</comment>
<accession>A0A4R9K899</accession>
<organism evidence="1 2">
    <name type="scientific">Leptospira ognonensis</name>
    <dbReference type="NCBI Taxonomy" id="2484945"/>
    <lineage>
        <taxon>Bacteria</taxon>
        <taxon>Pseudomonadati</taxon>
        <taxon>Spirochaetota</taxon>
        <taxon>Spirochaetia</taxon>
        <taxon>Leptospirales</taxon>
        <taxon>Leptospiraceae</taxon>
        <taxon>Leptospira</taxon>
    </lineage>
</organism>
<protein>
    <submittedName>
        <fullName evidence="1">Uncharacterized protein</fullName>
    </submittedName>
</protein>
<dbReference type="Proteomes" id="UP000297693">
    <property type="component" value="Unassembled WGS sequence"/>
</dbReference>
<dbReference type="EMBL" id="RQGD01000014">
    <property type="protein sequence ID" value="TGL61907.1"/>
    <property type="molecule type" value="Genomic_DNA"/>
</dbReference>
<sequence length="278" mass="31045">MRRNLVISILLLPSLGFTLLSQGLPFFSSYSISDPRPSLFQVNGFSNESRGQYTLSIPFRFPAELELGRPANLPTAPSSYDPLAQIQIFSPVLPFGASQPYRNPEGTFDMTSRSANYSALSYQPNVTYISYRRGVSFDMGLSFGLSLNQGGLAYLDVSEARLRVKYTLNRNIFSFVKNSRWELFLQLSELHRFDGDNISRQFNTALKIQDPAKSNFVGRQIYVSPGISISSSNIVLEGMVKVPLNAREANKTLDDLWSPEVQGNLGLKYLFPVKATAN</sequence>
<dbReference type="RefSeq" id="WP_135622627.1">
    <property type="nucleotide sequence ID" value="NZ_RQGD01000014.1"/>
</dbReference>
<evidence type="ECO:0000313" key="1">
    <source>
        <dbReference type="EMBL" id="TGL61907.1"/>
    </source>
</evidence>
<proteinExistence type="predicted"/>
<gene>
    <name evidence="1" type="ORF">EHQ58_04685</name>
</gene>